<accession>A0A6A6NCA9</accession>
<keyword evidence="5" id="KW-1185">Reference proteome</keyword>
<dbReference type="InterPro" id="IPR006868">
    <property type="entry name" value="DUF630"/>
</dbReference>
<dbReference type="PANTHER" id="PTHR21450:SF6">
    <property type="entry name" value="EXPRESSED PROTEIN"/>
    <property type="match status" value="1"/>
</dbReference>
<proteinExistence type="predicted"/>
<feature type="region of interest" description="Disordered" evidence="1">
    <location>
        <begin position="192"/>
        <end position="256"/>
    </location>
</feature>
<dbReference type="AlphaFoldDB" id="A0A6A6NCA9"/>
<organism evidence="4 5">
    <name type="scientific">Hevea brasiliensis</name>
    <name type="common">Para rubber tree</name>
    <name type="synonym">Siphonia brasiliensis</name>
    <dbReference type="NCBI Taxonomy" id="3981"/>
    <lineage>
        <taxon>Eukaryota</taxon>
        <taxon>Viridiplantae</taxon>
        <taxon>Streptophyta</taxon>
        <taxon>Embryophyta</taxon>
        <taxon>Tracheophyta</taxon>
        <taxon>Spermatophyta</taxon>
        <taxon>Magnoliopsida</taxon>
        <taxon>eudicotyledons</taxon>
        <taxon>Gunneridae</taxon>
        <taxon>Pentapetalae</taxon>
        <taxon>rosids</taxon>
        <taxon>fabids</taxon>
        <taxon>Malpighiales</taxon>
        <taxon>Euphorbiaceae</taxon>
        <taxon>Crotonoideae</taxon>
        <taxon>Micrandreae</taxon>
        <taxon>Hevea</taxon>
    </lineage>
</organism>
<evidence type="ECO:0000259" key="2">
    <source>
        <dbReference type="Pfam" id="PF04782"/>
    </source>
</evidence>
<comment type="caution">
    <text evidence="4">The sequence shown here is derived from an EMBL/GenBank/DDBJ whole genome shotgun (WGS) entry which is preliminary data.</text>
</comment>
<gene>
    <name evidence="4" type="ORF">GH714_010460</name>
</gene>
<dbReference type="PANTHER" id="PTHR21450">
    <property type="entry name" value="PROTEIN ALTERED PHOSPHATE STARVATION RESPONSE 1"/>
    <property type="match status" value="1"/>
</dbReference>
<protein>
    <recommendedName>
        <fullName evidence="6">DUF630 domain-containing protein</fullName>
    </recommendedName>
</protein>
<name>A0A6A6NCA9_HEVBR</name>
<dbReference type="Proteomes" id="UP000467840">
    <property type="component" value="Chromosome 11"/>
</dbReference>
<feature type="domain" description="DUF630" evidence="3">
    <location>
        <begin position="1"/>
        <end position="59"/>
    </location>
</feature>
<sequence>MGVTSSKIEEDKALQLCRERKKFVRQALDGRCSLAAAHVTYIQSLKNTGTALRKFIESEAPTESSLYTSTNATPEPFALVEKSLSHFSTSSPPLSHPVDANLSPSPSPPSSSRFQANHMKFRGFSSKKVEEKPPVAVTGTVTSSSTPQNITPLSAEKPETSPFEASSVPPGTPPWDYFRLFHPDDHQFSFQEVKGEKPGLENVDDLRRLREEEGIPELEDEEEKHSYHASEESEDSEYDFDDPPADTLVRSFENLNRVQDHVAPSASPAMPSTVSAASETELFNGEKSNSPDLSPLRTQSSALAVSSETKKTNVREDRTENKISPKDFFSSIKDVENLFIKASDAGKEVPRMLEANKLHFRPIIAAKESMVNLLASAISISAYEIGLV</sequence>
<feature type="compositionally biased region" description="Basic and acidic residues" evidence="1">
    <location>
        <begin position="192"/>
        <end position="213"/>
    </location>
</feature>
<dbReference type="InterPro" id="IPR006867">
    <property type="entry name" value="DUF632"/>
</dbReference>
<evidence type="ECO:0000256" key="1">
    <source>
        <dbReference type="SAM" id="MobiDB-lite"/>
    </source>
</evidence>
<feature type="domain" description="DUF632" evidence="2">
    <location>
        <begin position="329"/>
        <end position="369"/>
    </location>
</feature>
<feature type="region of interest" description="Disordered" evidence="1">
    <location>
        <begin position="284"/>
        <end position="319"/>
    </location>
</feature>
<dbReference type="EMBL" id="JAAGAX010000002">
    <property type="protein sequence ID" value="KAF2322286.1"/>
    <property type="molecule type" value="Genomic_DNA"/>
</dbReference>
<reference evidence="4 5" key="1">
    <citation type="journal article" date="2020" name="Mol. Plant">
        <title>The Chromosome-Based Rubber Tree Genome Provides New Insights into Spurge Genome Evolution and Rubber Biosynthesis.</title>
        <authorList>
            <person name="Liu J."/>
            <person name="Shi C."/>
            <person name="Shi C.C."/>
            <person name="Li W."/>
            <person name="Zhang Q.J."/>
            <person name="Zhang Y."/>
            <person name="Li K."/>
            <person name="Lu H.F."/>
            <person name="Shi C."/>
            <person name="Zhu S.T."/>
            <person name="Xiao Z.Y."/>
            <person name="Nan H."/>
            <person name="Yue Y."/>
            <person name="Zhu X.G."/>
            <person name="Wu Y."/>
            <person name="Hong X.N."/>
            <person name="Fan G.Y."/>
            <person name="Tong Y."/>
            <person name="Zhang D."/>
            <person name="Mao C.L."/>
            <person name="Liu Y.L."/>
            <person name="Hao S.J."/>
            <person name="Liu W.Q."/>
            <person name="Lv M.Q."/>
            <person name="Zhang H.B."/>
            <person name="Liu Y."/>
            <person name="Hu-Tang G.R."/>
            <person name="Wang J.P."/>
            <person name="Wang J.H."/>
            <person name="Sun Y.H."/>
            <person name="Ni S.B."/>
            <person name="Chen W.B."/>
            <person name="Zhang X.C."/>
            <person name="Jiao Y.N."/>
            <person name="Eichler E.E."/>
            <person name="Li G.H."/>
            <person name="Liu X."/>
            <person name="Gao L.Z."/>
        </authorList>
    </citation>
    <scope>NUCLEOTIDE SEQUENCE [LARGE SCALE GENOMIC DNA]</scope>
    <source>
        <strain evidence="5">cv. GT1</strain>
        <tissue evidence="4">Leaf</tissue>
    </source>
</reference>
<feature type="compositionally biased region" description="Basic and acidic residues" evidence="1">
    <location>
        <begin position="308"/>
        <end position="319"/>
    </location>
</feature>
<feature type="compositionally biased region" description="Low complexity" evidence="1">
    <location>
        <begin position="134"/>
        <end position="147"/>
    </location>
</feature>
<dbReference type="Pfam" id="PF04783">
    <property type="entry name" value="DUF630"/>
    <property type="match status" value="1"/>
</dbReference>
<evidence type="ECO:0000313" key="4">
    <source>
        <dbReference type="EMBL" id="KAF2322286.1"/>
    </source>
</evidence>
<dbReference type="Pfam" id="PF04782">
    <property type="entry name" value="DUF632"/>
    <property type="match status" value="1"/>
</dbReference>
<evidence type="ECO:0008006" key="6">
    <source>
        <dbReference type="Google" id="ProtNLM"/>
    </source>
</evidence>
<feature type="compositionally biased region" description="Polar residues" evidence="1">
    <location>
        <begin position="286"/>
        <end position="307"/>
    </location>
</feature>
<feature type="region of interest" description="Disordered" evidence="1">
    <location>
        <begin position="88"/>
        <end position="169"/>
    </location>
</feature>
<feature type="compositionally biased region" description="Acidic residues" evidence="1">
    <location>
        <begin position="232"/>
        <end position="244"/>
    </location>
</feature>
<evidence type="ECO:0000313" key="5">
    <source>
        <dbReference type="Proteomes" id="UP000467840"/>
    </source>
</evidence>
<evidence type="ECO:0000259" key="3">
    <source>
        <dbReference type="Pfam" id="PF04783"/>
    </source>
</evidence>